<dbReference type="AlphaFoldDB" id="A0A151TJE9"/>
<dbReference type="PANTHER" id="PTHR47967:SF26">
    <property type="entry name" value="PEPTIDASE A1 DOMAIN-CONTAINING PROTEIN"/>
    <property type="match status" value="1"/>
</dbReference>
<keyword evidence="5" id="KW-1185">Reference proteome</keyword>
<dbReference type="GO" id="GO:0008233">
    <property type="term" value="F:peptidase activity"/>
    <property type="evidence" value="ECO:0007669"/>
    <property type="project" value="UniProtKB-KW"/>
</dbReference>
<reference evidence="4 5" key="1">
    <citation type="journal article" date="2012" name="Nat. Biotechnol.">
        <title>Draft genome sequence of pigeonpea (Cajanus cajan), an orphan legume crop of resource-poor farmers.</title>
        <authorList>
            <person name="Varshney R.K."/>
            <person name="Chen W."/>
            <person name="Li Y."/>
            <person name="Bharti A.K."/>
            <person name="Saxena R.K."/>
            <person name="Schlueter J.A."/>
            <person name="Donoghue M.T."/>
            <person name="Azam S."/>
            <person name="Fan G."/>
            <person name="Whaley A.M."/>
            <person name="Farmer A.D."/>
            <person name="Sheridan J."/>
            <person name="Iwata A."/>
            <person name="Tuteja R."/>
            <person name="Penmetsa R.V."/>
            <person name="Wu W."/>
            <person name="Upadhyaya H.D."/>
            <person name="Yang S.P."/>
            <person name="Shah T."/>
            <person name="Saxena K.B."/>
            <person name="Michael T."/>
            <person name="McCombie W.R."/>
            <person name="Yang B."/>
            <person name="Zhang G."/>
            <person name="Yang H."/>
            <person name="Wang J."/>
            <person name="Spillane C."/>
            <person name="Cook D.R."/>
            <person name="May G.D."/>
            <person name="Xu X."/>
            <person name="Jackson S.A."/>
        </authorList>
    </citation>
    <scope>NUCLEOTIDE SEQUENCE [LARGE SCALE GENOMIC DNA]</scope>
    <source>
        <strain evidence="5">cv. Asha</strain>
    </source>
</reference>
<evidence type="ECO:0000256" key="1">
    <source>
        <dbReference type="ARBA" id="ARBA00022670"/>
    </source>
</evidence>
<protein>
    <recommendedName>
        <fullName evidence="3">Xylanase inhibitor C-terminal domain-containing protein</fullName>
    </recommendedName>
</protein>
<dbReference type="EMBL" id="CM003608">
    <property type="protein sequence ID" value="KYP67177.1"/>
    <property type="molecule type" value="Genomic_DNA"/>
</dbReference>
<dbReference type="GO" id="GO:0006508">
    <property type="term" value="P:proteolysis"/>
    <property type="evidence" value="ECO:0007669"/>
    <property type="project" value="UniProtKB-KW"/>
</dbReference>
<dbReference type="InterPro" id="IPR021109">
    <property type="entry name" value="Peptidase_aspartic_dom_sf"/>
</dbReference>
<keyword evidence="1" id="KW-0645">Protease</keyword>
<dbReference type="InterPro" id="IPR051708">
    <property type="entry name" value="Plant_Aspart_Prot_A1"/>
</dbReference>
<dbReference type="Proteomes" id="UP000075243">
    <property type="component" value="Chromosome 6"/>
</dbReference>
<dbReference type="Gene3D" id="2.40.70.10">
    <property type="entry name" value="Acid Proteases"/>
    <property type="match status" value="2"/>
</dbReference>
<accession>A0A151TJE9</accession>
<gene>
    <name evidence="4" type="ORF">KK1_013500</name>
</gene>
<dbReference type="STRING" id="3821.A0A151TJE9"/>
<evidence type="ECO:0000313" key="5">
    <source>
        <dbReference type="Proteomes" id="UP000075243"/>
    </source>
</evidence>
<dbReference type="InterPro" id="IPR032799">
    <property type="entry name" value="TAXi_C"/>
</dbReference>
<dbReference type="GO" id="GO:0005576">
    <property type="term" value="C:extracellular region"/>
    <property type="evidence" value="ECO:0007669"/>
    <property type="project" value="TreeGrafter"/>
</dbReference>
<sequence length="209" mass="23389">MHPHDLCAIARCPLDRIETSDCSSATCPPFYYAYADRSFVAQLHRHTLSIPLILGHYDDFNHRGEFVYTPMIPNPKHPYFYCVGLAGISVGETNIPAPEMLRRVDRRGNGGVTLHFVGNGSYSSVVLPRRNYFYEFLYGGDGVERKVGCMMLMNGGDDADLSGGPGAVLGNYQQQGFEVVYDLENQRVGFAKRQCASLWDSLNRHKIES</sequence>
<evidence type="ECO:0000313" key="4">
    <source>
        <dbReference type="EMBL" id="KYP67177.1"/>
    </source>
</evidence>
<organism evidence="4 5">
    <name type="scientific">Cajanus cajan</name>
    <name type="common">Pigeon pea</name>
    <name type="synonym">Cajanus indicus</name>
    <dbReference type="NCBI Taxonomy" id="3821"/>
    <lineage>
        <taxon>Eukaryota</taxon>
        <taxon>Viridiplantae</taxon>
        <taxon>Streptophyta</taxon>
        <taxon>Embryophyta</taxon>
        <taxon>Tracheophyta</taxon>
        <taxon>Spermatophyta</taxon>
        <taxon>Magnoliopsida</taxon>
        <taxon>eudicotyledons</taxon>
        <taxon>Gunneridae</taxon>
        <taxon>Pentapetalae</taxon>
        <taxon>rosids</taxon>
        <taxon>fabids</taxon>
        <taxon>Fabales</taxon>
        <taxon>Fabaceae</taxon>
        <taxon>Papilionoideae</taxon>
        <taxon>50 kb inversion clade</taxon>
        <taxon>NPAAA clade</taxon>
        <taxon>indigoferoid/millettioid clade</taxon>
        <taxon>Phaseoleae</taxon>
        <taxon>Cajanus</taxon>
    </lineage>
</organism>
<proteinExistence type="predicted"/>
<dbReference type="PANTHER" id="PTHR47967">
    <property type="entry name" value="OS07G0603500 PROTEIN-RELATED"/>
    <property type="match status" value="1"/>
</dbReference>
<keyword evidence="2" id="KW-0378">Hydrolase</keyword>
<name>A0A151TJE9_CAJCA</name>
<feature type="domain" description="Xylanase inhibitor C-terminal" evidence="3">
    <location>
        <begin position="143"/>
        <end position="192"/>
    </location>
</feature>
<dbReference type="Pfam" id="PF14541">
    <property type="entry name" value="TAXi_C"/>
    <property type="match status" value="1"/>
</dbReference>
<dbReference type="SUPFAM" id="SSF50630">
    <property type="entry name" value="Acid proteases"/>
    <property type="match status" value="1"/>
</dbReference>
<evidence type="ECO:0000256" key="2">
    <source>
        <dbReference type="ARBA" id="ARBA00022801"/>
    </source>
</evidence>
<evidence type="ECO:0000259" key="3">
    <source>
        <dbReference type="Pfam" id="PF14541"/>
    </source>
</evidence>
<dbReference type="Gramene" id="C.cajan_13096.t">
    <property type="protein sequence ID" value="C.cajan_13096.t"/>
    <property type="gene ID" value="C.cajan_13096"/>
</dbReference>